<evidence type="ECO:0000313" key="2">
    <source>
        <dbReference type="Proteomes" id="UP000076234"/>
    </source>
</evidence>
<organism evidence="1 2">
    <name type="scientific">Sphingopyxis terrae subsp. terrae NBRC 15098</name>
    <dbReference type="NCBI Taxonomy" id="1219058"/>
    <lineage>
        <taxon>Bacteria</taxon>
        <taxon>Pseudomonadati</taxon>
        <taxon>Pseudomonadota</taxon>
        <taxon>Alphaproteobacteria</taxon>
        <taxon>Sphingomonadales</taxon>
        <taxon>Sphingomonadaceae</taxon>
        <taxon>Sphingopyxis</taxon>
    </lineage>
</organism>
<protein>
    <submittedName>
        <fullName evidence="1">Uncharacterized protein</fullName>
    </submittedName>
</protein>
<sequence length="250" mass="27842">MAAGSANLKIGEAGVQRPVRRADLDFTVKDKASFQPFGCVDKRDGLSAIESRSFQKRRYRRRVKQGVIIGDNAQAVRKAGEQGARVARPASEYMIWRNHACFRETRNPTRVHGLDGGRLKIRHLKWRTDIIASTERFRMSGKDGIINSSASRSIVDQAAGYPQCLQIGGTVLRSGEKGMAHCAIDRPLEQPLFLRPWPSPVVGGIRHFCHELINMPLPAVMIIRKMGAARPRHRHVNVANAIRASHEAAK</sequence>
<accession>A0A142W0K6</accession>
<gene>
    <name evidence="1" type="ORF">AOA14_13360</name>
</gene>
<reference evidence="1 2" key="2">
    <citation type="journal article" date="2016" name="Genome Announc.">
        <title>Complete Genome Sequence of Sphingopyxis terrae Strain 203-1 (NBRC 111660), a Polyethylene Glycol Degrader.</title>
        <authorList>
            <person name="Ohtsubo Y."/>
            <person name="Nonoyama S."/>
            <person name="Nagata Y."/>
            <person name="Numata M."/>
            <person name="Tsuchikane K."/>
            <person name="Hosoyama A."/>
            <person name="Yamazoe A."/>
            <person name="Tsuda M."/>
            <person name="Fujita N."/>
            <person name="Kawai F."/>
        </authorList>
    </citation>
    <scope>NUCLEOTIDE SEQUENCE [LARGE SCALE GENOMIC DNA]</scope>
    <source>
        <strain evidence="1 2">203-1</strain>
    </source>
</reference>
<proteinExistence type="predicted"/>
<dbReference type="AlphaFoldDB" id="A0A142W0K6"/>
<evidence type="ECO:0000313" key="1">
    <source>
        <dbReference type="EMBL" id="AMU95598.1"/>
    </source>
</evidence>
<name>A0A142W0K6_9SPHN</name>
<dbReference type="Proteomes" id="UP000076234">
    <property type="component" value="Chromosome"/>
</dbReference>
<dbReference type="KEGG" id="ster:AOA14_13360"/>
<reference evidence="2" key="1">
    <citation type="submission" date="2015-11" db="EMBL/GenBank/DDBJ databases">
        <title>Complete genome sequence of a polyethylene glycol-degrading strain Sphingopyxis terrae strain 203-1 (NBRC 15098).</title>
        <authorList>
            <person name="Yoshiyuki O."/>
            <person name="Shouta N."/>
            <person name="Nagata Y."/>
            <person name="Numata M."/>
            <person name="Tsuchikane K."/>
            <person name="Hosoyama A."/>
            <person name="Yamazoe A."/>
            <person name="Tsuda M."/>
            <person name="Fujita N."/>
            <person name="Kawai F."/>
        </authorList>
    </citation>
    <scope>NUCLEOTIDE SEQUENCE [LARGE SCALE GENOMIC DNA]</scope>
    <source>
        <strain evidence="2">203-1</strain>
    </source>
</reference>
<dbReference type="EMBL" id="CP013342">
    <property type="protein sequence ID" value="AMU95598.1"/>
    <property type="molecule type" value="Genomic_DNA"/>
</dbReference>